<keyword evidence="2" id="KW-1133">Transmembrane helix</keyword>
<feature type="transmembrane region" description="Helical" evidence="2">
    <location>
        <begin position="122"/>
        <end position="140"/>
    </location>
</feature>
<dbReference type="Proteomes" id="UP001163115">
    <property type="component" value="Chromosome"/>
</dbReference>
<keyword evidence="2" id="KW-0812">Transmembrane</keyword>
<proteinExistence type="predicted"/>
<evidence type="ECO:0000256" key="1">
    <source>
        <dbReference type="SAM" id="MobiDB-lite"/>
    </source>
</evidence>
<feature type="region of interest" description="Disordered" evidence="1">
    <location>
        <begin position="195"/>
        <end position="235"/>
    </location>
</feature>
<dbReference type="EMBL" id="CP113524">
    <property type="protein sequence ID" value="WAJ23899.1"/>
    <property type="molecule type" value="Genomic_DNA"/>
</dbReference>
<keyword evidence="4" id="KW-1185">Reference proteome</keyword>
<name>A0ABY7ABU4_9FIRM</name>
<feature type="transmembrane region" description="Helical" evidence="2">
    <location>
        <begin position="98"/>
        <end position="116"/>
    </location>
</feature>
<organism evidence="3 4">
    <name type="scientific">Lacrimispora xylanolytica</name>
    <dbReference type="NCBI Taxonomy" id="29375"/>
    <lineage>
        <taxon>Bacteria</taxon>
        <taxon>Bacillati</taxon>
        <taxon>Bacillota</taxon>
        <taxon>Clostridia</taxon>
        <taxon>Lachnospirales</taxon>
        <taxon>Lachnospiraceae</taxon>
        <taxon>Lacrimispora</taxon>
    </lineage>
</organism>
<dbReference type="RefSeq" id="WP_024837947.1">
    <property type="nucleotide sequence ID" value="NZ_CP113524.1"/>
</dbReference>
<feature type="transmembrane region" description="Helical" evidence="2">
    <location>
        <begin position="12"/>
        <end position="28"/>
    </location>
</feature>
<accession>A0ABY7ABU4</accession>
<evidence type="ECO:0000256" key="2">
    <source>
        <dbReference type="SAM" id="Phobius"/>
    </source>
</evidence>
<evidence type="ECO:0000313" key="3">
    <source>
        <dbReference type="EMBL" id="WAJ23899.1"/>
    </source>
</evidence>
<sequence length="313" mass="36176">MLEFLQTGKALYVLAAFCGIGVITRWLTRNLYKRLIKESDNLTLTKNKSLRAFKQKTESTYQLNQGIPRIKPYLERQMYEFKCMGVTLHGWNIFSNQMTLWCFLVGGGAAFASYWYRTDPYYIVLYGSVGIMAGLFTILVEHGAGISEKRMQLFAALDNYLENILIYRLDQERDDLDAMSGPHLEPRENIRSIYSQGGRNAVEATQETESKPDRRSGRQRLKSERPEKPVRNRQVAQMEQYADEIGPQMEKVDKKSSEAVGSRRDVDYLKRSLEQIAASREKERTSRAGEDWLKDLNPEELKLIGEILQEYLT</sequence>
<gene>
    <name evidence="3" type="ORF">OW255_20505</name>
</gene>
<feature type="compositionally biased region" description="Basic and acidic residues" evidence="1">
    <location>
        <begin position="208"/>
        <end position="230"/>
    </location>
</feature>
<keyword evidence="2" id="KW-0472">Membrane</keyword>
<reference evidence="3" key="1">
    <citation type="submission" date="2022-11" db="EMBL/GenBank/DDBJ databases">
        <title>Lacrimispora xylanolytica sy1, complete genome.</title>
        <authorList>
            <person name="Choi S."/>
        </authorList>
    </citation>
    <scope>NUCLEOTIDE SEQUENCE</scope>
    <source>
        <strain evidence="3">Sy1</strain>
    </source>
</reference>
<protein>
    <submittedName>
        <fullName evidence="3">Uncharacterized protein</fullName>
    </submittedName>
</protein>
<evidence type="ECO:0000313" key="4">
    <source>
        <dbReference type="Proteomes" id="UP001163115"/>
    </source>
</evidence>
<feature type="compositionally biased region" description="Polar residues" evidence="1">
    <location>
        <begin position="195"/>
        <end position="207"/>
    </location>
</feature>